<dbReference type="SMART" id="SM00194">
    <property type="entry name" value="PTPc"/>
    <property type="match status" value="1"/>
</dbReference>
<evidence type="ECO:0000256" key="11">
    <source>
        <dbReference type="SAM" id="Phobius"/>
    </source>
</evidence>
<dbReference type="Proteomes" id="UP000694397">
    <property type="component" value="Chromosome 5"/>
</dbReference>
<feature type="domain" description="Tyrosine-protein phosphatase" evidence="12">
    <location>
        <begin position="2254"/>
        <end position="2510"/>
    </location>
</feature>
<dbReference type="InterPro" id="IPR016130">
    <property type="entry name" value="Tyr_Pase_AS"/>
</dbReference>
<feature type="domain" description="Fibronectin type-III" evidence="14">
    <location>
        <begin position="487"/>
        <end position="582"/>
    </location>
</feature>
<feature type="domain" description="Fibronectin type-III" evidence="14">
    <location>
        <begin position="1794"/>
        <end position="1894"/>
    </location>
</feature>
<dbReference type="SUPFAM" id="SSF49265">
    <property type="entry name" value="Fibronectin type III"/>
    <property type="match status" value="11"/>
</dbReference>
<feature type="domain" description="Fibronectin type-III" evidence="14">
    <location>
        <begin position="1899"/>
        <end position="2000"/>
    </location>
</feature>
<evidence type="ECO:0000259" key="12">
    <source>
        <dbReference type="PROSITE" id="PS50055"/>
    </source>
</evidence>
<dbReference type="GO" id="GO:0016020">
    <property type="term" value="C:membrane"/>
    <property type="evidence" value="ECO:0007669"/>
    <property type="project" value="UniProtKB-SubCell"/>
</dbReference>
<dbReference type="PRINTS" id="PR00700">
    <property type="entry name" value="PRTYPHPHTASE"/>
</dbReference>
<gene>
    <name evidence="15" type="primary">LOC108942393</name>
</gene>
<dbReference type="FunFam" id="2.60.40.10:FF:000478">
    <property type="entry name" value="Protein tyrosine phosphatase, receptor type Q"/>
    <property type="match status" value="1"/>
</dbReference>
<feature type="domain" description="Fibronectin type-III" evidence="14">
    <location>
        <begin position="719"/>
        <end position="808"/>
    </location>
</feature>
<dbReference type="Pfam" id="PF00041">
    <property type="entry name" value="fn3"/>
    <property type="match status" value="17"/>
</dbReference>
<feature type="domain" description="Fibronectin type-III" evidence="14">
    <location>
        <begin position="1308"/>
        <end position="1403"/>
    </location>
</feature>
<keyword evidence="16" id="KW-1185">Reference proteome</keyword>
<evidence type="ECO:0000256" key="5">
    <source>
        <dbReference type="ARBA" id="ARBA00022801"/>
    </source>
</evidence>
<name>A0A8C9RC77_SCLFO</name>
<feature type="domain" description="Fibronectin type-III" evidence="14">
    <location>
        <begin position="1687"/>
        <end position="1792"/>
    </location>
</feature>
<feature type="domain" description="Tyrosine specific protein phosphatases" evidence="13">
    <location>
        <begin position="2430"/>
        <end position="2501"/>
    </location>
</feature>
<keyword evidence="6" id="KW-0904">Protein phosphatase</keyword>
<protein>
    <submittedName>
        <fullName evidence="15">Phosphatidylinositol phosphatase PTPRQ-like</fullName>
    </submittedName>
</protein>
<dbReference type="Gene3D" id="2.60.40.10">
    <property type="entry name" value="Immunoglobulins"/>
    <property type="match status" value="19"/>
</dbReference>
<feature type="region of interest" description="Disordered" evidence="10">
    <location>
        <begin position="702"/>
        <end position="722"/>
    </location>
</feature>
<dbReference type="OrthoDB" id="10253954at2759"/>
<dbReference type="GO" id="GO:0043235">
    <property type="term" value="C:receptor complex"/>
    <property type="evidence" value="ECO:0007669"/>
    <property type="project" value="TreeGrafter"/>
</dbReference>
<dbReference type="InterPro" id="IPR036116">
    <property type="entry name" value="FN3_sf"/>
</dbReference>
<reference evidence="15" key="3">
    <citation type="submission" date="2025-09" db="UniProtKB">
        <authorList>
            <consortium name="Ensembl"/>
        </authorList>
    </citation>
    <scope>IDENTIFICATION</scope>
</reference>
<feature type="domain" description="Fibronectin type-III" evidence="14">
    <location>
        <begin position="1020"/>
        <end position="1115"/>
    </location>
</feature>
<dbReference type="Gene3D" id="3.90.190.10">
    <property type="entry name" value="Protein tyrosine phosphatase superfamily"/>
    <property type="match status" value="1"/>
</dbReference>
<dbReference type="PRINTS" id="PR00014">
    <property type="entry name" value="FNTYPEIII"/>
</dbReference>
<feature type="transmembrane region" description="Helical" evidence="11">
    <location>
        <begin position="2157"/>
        <end position="2179"/>
    </location>
</feature>
<dbReference type="InterPro" id="IPR003595">
    <property type="entry name" value="Tyr_Pase_cat"/>
</dbReference>
<dbReference type="PROSITE" id="PS00383">
    <property type="entry name" value="TYR_PHOSPHATASE_1"/>
    <property type="match status" value="1"/>
</dbReference>
<keyword evidence="2 11" id="KW-0812">Transmembrane</keyword>
<proteinExistence type="predicted"/>
<evidence type="ECO:0000313" key="16">
    <source>
        <dbReference type="Proteomes" id="UP000694397"/>
    </source>
</evidence>
<dbReference type="PROSITE" id="PS50055">
    <property type="entry name" value="TYR_PHOSPHATASE_PTP"/>
    <property type="match status" value="1"/>
</dbReference>
<dbReference type="PANTHER" id="PTHR46957:SF1">
    <property type="entry name" value="PHOSPHATIDYLINOSITOL PHOSPHATASE PTPRQ"/>
    <property type="match status" value="1"/>
</dbReference>
<dbReference type="Ensembl" id="ENSSFOT00015010134.2">
    <property type="protein sequence ID" value="ENSSFOP00015009996.2"/>
    <property type="gene ID" value="ENSSFOG00015006506.2"/>
</dbReference>
<evidence type="ECO:0000259" key="14">
    <source>
        <dbReference type="PROSITE" id="PS50853"/>
    </source>
</evidence>
<evidence type="ECO:0000256" key="6">
    <source>
        <dbReference type="ARBA" id="ARBA00022912"/>
    </source>
</evidence>
<dbReference type="InterPro" id="IPR050713">
    <property type="entry name" value="RTP_Phos/Ushers"/>
</dbReference>
<feature type="domain" description="Fibronectin type-III" evidence="14">
    <location>
        <begin position="1120"/>
        <end position="1209"/>
    </location>
</feature>
<dbReference type="InterPro" id="IPR029021">
    <property type="entry name" value="Prot-tyrosine_phosphatase-like"/>
</dbReference>
<feature type="domain" description="Fibronectin type-III" evidence="14">
    <location>
        <begin position="1597"/>
        <end position="1683"/>
    </location>
</feature>
<keyword evidence="5" id="KW-0378">Hydrolase</keyword>
<dbReference type="InterPro" id="IPR013783">
    <property type="entry name" value="Ig-like_fold"/>
</dbReference>
<dbReference type="PANTHER" id="PTHR46957">
    <property type="entry name" value="CYTOKINE RECEPTOR"/>
    <property type="match status" value="1"/>
</dbReference>
<dbReference type="GeneTree" id="ENSGT00940000167492"/>
<dbReference type="SUPFAM" id="SSF52799">
    <property type="entry name" value="(Phosphotyrosine protein) phosphatases II"/>
    <property type="match status" value="1"/>
</dbReference>
<evidence type="ECO:0000313" key="15">
    <source>
        <dbReference type="Ensembl" id="ENSSFOP00015009996.2"/>
    </source>
</evidence>
<feature type="domain" description="Fibronectin type-III" evidence="14">
    <location>
        <begin position="1214"/>
        <end position="1303"/>
    </location>
</feature>
<keyword evidence="8 11" id="KW-0472">Membrane</keyword>
<feature type="domain" description="Fibronectin type-III" evidence="14">
    <location>
        <begin position="222"/>
        <end position="307"/>
    </location>
</feature>
<comment type="subcellular location">
    <subcellularLocation>
        <location evidence="1">Membrane</location>
        <topology evidence="1">Single-pass membrane protein</topology>
    </subcellularLocation>
</comment>
<dbReference type="PROSITE" id="PS50853">
    <property type="entry name" value="FN3"/>
    <property type="match status" value="16"/>
</dbReference>
<feature type="domain" description="Fibronectin type-III" evidence="14">
    <location>
        <begin position="1408"/>
        <end position="1498"/>
    </location>
</feature>
<organism evidence="15 16">
    <name type="scientific">Scleropages formosus</name>
    <name type="common">Asian bonytongue</name>
    <name type="synonym">Osteoglossum formosum</name>
    <dbReference type="NCBI Taxonomy" id="113540"/>
    <lineage>
        <taxon>Eukaryota</taxon>
        <taxon>Metazoa</taxon>
        <taxon>Chordata</taxon>
        <taxon>Craniata</taxon>
        <taxon>Vertebrata</taxon>
        <taxon>Euteleostomi</taxon>
        <taxon>Actinopterygii</taxon>
        <taxon>Neopterygii</taxon>
        <taxon>Teleostei</taxon>
        <taxon>Osteoglossocephala</taxon>
        <taxon>Osteoglossomorpha</taxon>
        <taxon>Osteoglossiformes</taxon>
        <taxon>Osteoglossidae</taxon>
        <taxon>Scleropages</taxon>
    </lineage>
</organism>
<keyword evidence="7 11" id="KW-1133">Transmembrane helix</keyword>
<feature type="domain" description="Fibronectin type-III" evidence="14">
    <location>
        <begin position="393"/>
        <end position="486"/>
    </location>
</feature>
<evidence type="ECO:0000256" key="3">
    <source>
        <dbReference type="ARBA" id="ARBA00022729"/>
    </source>
</evidence>
<dbReference type="FunFam" id="2.60.40.10:FF:001217">
    <property type="entry name" value="phosphatidylinositol phosphatase PTPRQ isoform X2"/>
    <property type="match status" value="1"/>
</dbReference>
<evidence type="ECO:0000256" key="1">
    <source>
        <dbReference type="ARBA" id="ARBA00004167"/>
    </source>
</evidence>
<evidence type="ECO:0000259" key="13">
    <source>
        <dbReference type="PROSITE" id="PS50056"/>
    </source>
</evidence>
<accession>A0A8C9RC77</accession>
<evidence type="ECO:0000256" key="2">
    <source>
        <dbReference type="ARBA" id="ARBA00022692"/>
    </source>
</evidence>
<dbReference type="SMART" id="SM00060">
    <property type="entry name" value="FN3"/>
    <property type="match status" value="20"/>
</dbReference>
<dbReference type="InterPro" id="IPR003961">
    <property type="entry name" value="FN3_dom"/>
</dbReference>
<dbReference type="InterPro" id="IPR000242">
    <property type="entry name" value="PTP_cat"/>
</dbReference>
<feature type="domain" description="Fibronectin type-III" evidence="14">
    <location>
        <begin position="1500"/>
        <end position="1593"/>
    </location>
</feature>
<sequence>MALQEGDTKIVIEGLMPGTEYEFAVYSKSRNMTSAAYQVLGVKTCLAPPTNLRAGAVTDTTIEILWNEAEGSRQNYEVICANCAEAVLVQKVTDTRAMFTNLLPGKVFNFSVRTEKESFKDSPQVFCQVRAAPSAVEQLAISKTSTSVMVSWPETVGVVDGFVVSITNATFKQQKSLNDTTERSHWFDGLSPGSSYRITIVSKSGRSMSHPTAVNVTTTPAVPEDVTFVEQDGDSVYVTWKPQGYVDGYRVAYRLLENEKALHEHTVHEHSTRMKDLIPGAEYQLDIQAFKGAEYSEVLSVQITKGPARVCSLSLAHINVSSATVSWEAGVGQFDHYRLTVHNGSVGQVLTLSRESLGHTLSGLLDGCLYNITVDRVRNGVAGASAFLTFRTEPANPKGLRVASVSSNSFSLRWAAPVGCAQQHMVKLSPSQGVVTFHRLEDGEIQANVSSITPGTSYTVMVTAVASSVSSSPVTQIVTTDETPPGSPTNLQAEEVNTTSALLSWGPPTKPNGRIRTYVVQYWEVCPWPDSNFTQIWTETEKPELHLNGLSPGSAYKIKVAAENSAGAGIFSDSLLILTKEALPGEVTNLTASSYNHSYVSVTWFLPWRTNGRITKFSIRANRADTNLTVQSLEMYAENAAAVAIPHCNNTVDPLIDSTPSHLETSLPSTAWDVPISALMDQLRPYTTYNIEVSAFTSEGEGPVSSQAVLTPESAPEGPPVNLSVRNITPRSFSVSWDPPIVTTGPFGYVVELQGPNGLIFNNRTLHVQLACFGLMPYTNYTLAVRAQSAATLGPEAKIIVLTPTDAPGGVIGLSGTAVDSTSVKLSWSRPSQPNGIITQYRILVLNLGTVVQDIILFGQEKDLQEADIGTDGMLRSRPRDVPVRWSELDGGFSSFTASIPEQLYEMSSSPPSYLATSFSFLAETSFANIPGIATEPDEAHISVMASPFTLAPSTTDQSLTFEPEVKVVKTELMDVSASQMSYEVRNLRPFTEYSFRVSAFTSAGEGPSAEILVKTREQVPSSVQRVSYQNISSTSILVSWEPPLSPNGEITHYTVYGLDLGTNKAFQKVTDSTSIVLSELKKHGSYKLRVAASTSVGESPLSEEDDVFAITLEDEPDSPPVNLTAFNITSHSATITWSPPETPNGVIQVYEVVYEYSVMRAAVNSSTPSVMLLDLNPYTLYDVSVRAYTKYGHGNQMSVVLKILTSEDVPGSPPFNLTCDSVGPSEVSISWQPPLQANGIICFYTVDYWNSTHQLSLNTTTTSARLESLHSYTLYSVAVQASTSLGTGSQTSEVLNFTTLEDVPGGPVLNLMILNFSATALLVSWDPPVEPNGRVFYLLSLQEEPESGIAGTIVSNKTTDETVFLFTGLRKYTAYRLSVTATTHVGHSENSTTLLELRTDDDLPGFPPMVNSSWNITSSSIHLSWLPPKEPNGLITGYTVVLKGPSSSTTTSTTNTSLTLADLVPYTAYNVSIAAVNRRGVGPFLVVCLQTDEAEPASPPRNLGILNHTANSLWLSWEPSQEPNGVVLFYGFRIQELLRHTITYQNSSGAVTKTQLAGFRPHSVYQIAVSAFTKRGNGDQYSDPVTFITNETAPDVLGNFSCLGWSWDSVFLEWEAPVHPNGIITHFLLQFGDSEEELSSSTFHHTISGLQPLTEYTFRLRAVNSAGLGAHMSCTARTHPESVPGPPRYVNVTMVQPTTVTVTWAPPEHIPGILQEYRVLVQRLSLTCHDWVFEGCVESEKHFYFHVTGNIQEITLHPLAKYRRYRLRISARTAAGYGNYSQWIYIDTPPGNPDAPPYAVSATASSSSIKVQWKAPMVLSGPTSYLVDITSVSGMHFNLTMVRRHDEAMEVNVTSLMAFTWYSIIVTAFVGDVNDARLNGKSSDPVYIRTLEDEPKDPPKNVSLQVIPEDVTRVYVTFFPPEEHNGNITSYRAQIYKEGQLDFEVPTLWVVENENRTVTAVIEGLKGGRRYSIRIAAVNRLGPGPSTEVQLTTGITAPPKPTRTPVPVVDNTGAVVATATTITVQKPTCFFSDVHGPIEKVQVIVAEAGVMDDSNVTNWKSAFGSKAAPYITDEGFPNPICSDKRNNLPNIYTIGTADDCMDPSKEEALCNGPLKPQTLYVFKFRATNIQGQYTDSEYSDYVKTAGVGQLNRDEQIILGVLLSFFLAVILVIVIYMSVRIHHKRKEGGTYSPREAEIIDTKFKLDQLVTAADLEQKEEKLSQLLSYRKPLKPIPKKAFAQHVEELCANHNSKFLQEFSELPKLLQDLSTSDADLPWNKSKNRFTNIKPYNNNRVKLLSEPGVPGSDYINASFVSGYLCPNEFIATQGPLPSTVADFWRMIWETRTRIIVMLTKCFESGRIRCHQYWPEDDKPISVFGDIIITKLTEDVLPDWTVRVLKVERYNDYMLVNHFNFTSWPDHGVPQCSTGLIQFVKAVRTNRGHNSTTVVVHCSAGVGRTGVFIALDRLIQHANDHDFVDLHGLVAELRAERMCMVQNLAQYMFLHQSMMELLSSKGVSQSIWFVNYSALHRRDSLDAMEGDVELEWEETTM</sequence>
<feature type="domain" description="Fibronectin type-III" evidence="14">
    <location>
        <begin position="926"/>
        <end position="1019"/>
    </location>
</feature>
<evidence type="ECO:0000256" key="8">
    <source>
        <dbReference type="ARBA" id="ARBA00023136"/>
    </source>
</evidence>
<reference evidence="15" key="2">
    <citation type="submission" date="2025-08" db="UniProtKB">
        <authorList>
            <consortium name="Ensembl"/>
        </authorList>
    </citation>
    <scope>IDENTIFICATION</scope>
</reference>
<dbReference type="InterPro" id="IPR000387">
    <property type="entry name" value="Tyr_Pase_dom"/>
</dbReference>
<evidence type="ECO:0000256" key="4">
    <source>
        <dbReference type="ARBA" id="ARBA00022737"/>
    </source>
</evidence>
<reference evidence="15 16" key="1">
    <citation type="submission" date="2019-04" db="EMBL/GenBank/DDBJ databases">
        <authorList>
            <consortium name="Wellcome Sanger Institute Data Sharing"/>
        </authorList>
    </citation>
    <scope>NUCLEOTIDE SEQUENCE [LARGE SCALE GENOMIC DNA]</scope>
</reference>
<feature type="domain" description="Fibronectin type-III" evidence="14">
    <location>
        <begin position="132"/>
        <end position="221"/>
    </location>
</feature>
<dbReference type="FunFam" id="3.90.190.10:FF:000041">
    <property type="entry name" value="phosphatidylinositol phosphatase PTPRQ isoform X1"/>
    <property type="match status" value="1"/>
</dbReference>
<dbReference type="PROSITE" id="PS50056">
    <property type="entry name" value="TYR_PHOSPHATASE_2"/>
    <property type="match status" value="1"/>
</dbReference>
<evidence type="ECO:0000256" key="10">
    <source>
        <dbReference type="SAM" id="MobiDB-lite"/>
    </source>
</evidence>
<keyword evidence="9" id="KW-0325">Glycoprotein</keyword>
<evidence type="ECO:0000256" key="9">
    <source>
        <dbReference type="ARBA" id="ARBA00023180"/>
    </source>
</evidence>
<dbReference type="GO" id="GO:0004725">
    <property type="term" value="F:protein tyrosine phosphatase activity"/>
    <property type="evidence" value="ECO:0007669"/>
    <property type="project" value="InterPro"/>
</dbReference>
<keyword evidence="3" id="KW-0732">Signal</keyword>
<dbReference type="FunFam" id="2.60.40.10:FF:000028">
    <property type="entry name" value="Neuronal cell adhesion molecule"/>
    <property type="match status" value="1"/>
</dbReference>
<dbReference type="SMART" id="SM00404">
    <property type="entry name" value="PTPc_motif"/>
    <property type="match status" value="1"/>
</dbReference>
<keyword evidence="4" id="KW-0677">Repeat</keyword>
<dbReference type="CDD" id="cd00063">
    <property type="entry name" value="FN3"/>
    <property type="match status" value="17"/>
</dbReference>
<evidence type="ECO:0000256" key="7">
    <source>
        <dbReference type="ARBA" id="ARBA00022989"/>
    </source>
</evidence>
<dbReference type="Pfam" id="PF00102">
    <property type="entry name" value="Y_phosphatase"/>
    <property type="match status" value="1"/>
</dbReference>